<sequence>MKIKQIGFVNTPIYDNDEGMYPPLGLLSIASYIKNVKQLSVNIYDVAIVISIGKIEPVDIYNDLTNSICKNGEQVVGITCQNYSLAAALCIAKAIKKRNPNIWVFLGGVGTHGISEQLLQIFDYIDFIVYGEGECVVGELIDAIENSMFEDIKGVYYRTIDGDIRYNGNQNLIADLNELPMPDFSLLDALPDYFSLIGGNRRALNVELARGCSGGCAFCGSFSFWSGRHRYFDISKVFDQITQLIEDYQISHVYLSDDNFMTNKIMVKNVCNEFISRELKVTWDSRGRVDDMNPDLLELMHKAGCTEILIGIESADDQVLKKMNKKIVSAQQIQAVENVMNAGILPILSLILGYEDETEDGINKTFSLLLELYRKEKPMVSYFHILSIVPGTHLYNREVKHLMDENIDDILENLRYAKKSIPSEEKELIKQFPEIFCTFYHLPTNIDYKVLKCISDFSTEIFKVFCFTLSLIEKTGGNIVRLFSELAYSGVKEVDKSVEQFANVIYQNYHDNMWVRNMLLHEMIINRLAKSKEGTHIKMKYDVDILALKEACKSPNIGNEINRKVIYNYQKQEEKITLYEKIKLTDR</sequence>
<accession>A0A0V8QKL1</accession>
<keyword evidence="11" id="KW-1185">Reference proteome</keyword>
<dbReference type="EMBL" id="LNAM01000001">
    <property type="protein sequence ID" value="KSV60729.1"/>
    <property type="molecule type" value="Genomic_DNA"/>
</dbReference>
<organism evidence="10 11">
    <name type="scientific">Acetivibrio ethanolgignens</name>
    <dbReference type="NCBI Taxonomy" id="290052"/>
    <lineage>
        <taxon>Bacteria</taxon>
        <taxon>Bacillati</taxon>
        <taxon>Bacillota</taxon>
        <taxon>Clostridia</taxon>
        <taxon>Eubacteriales</taxon>
        <taxon>Oscillospiraceae</taxon>
        <taxon>Acetivibrio</taxon>
    </lineage>
</organism>
<keyword evidence="2" id="KW-0489">Methyltransferase</keyword>
<dbReference type="CDD" id="cd01335">
    <property type="entry name" value="Radical_SAM"/>
    <property type="match status" value="1"/>
</dbReference>
<evidence type="ECO:0000256" key="3">
    <source>
        <dbReference type="ARBA" id="ARBA00022679"/>
    </source>
</evidence>
<comment type="cofactor">
    <cofactor evidence="1">
        <name>[4Fe-4S] cluster</name>
        <dbReference type="ChEBI" id="CHEBI:49883"/>
    </cofactor>
</comment>
<dbReference type="Pfam" id="PF04055">
    <property type="entry name" value="Radical_SAM"/>
    <property type="match status" value="1"/>
</dbReference>
<dbReference type="Pfam" id="PF02310">
    <property type="entry name" value="B12-binding"/>
    <property type="match status" value="1"/>
</dbReference>
<dbReference type="InterPro" id="IPR023404">
    <property type="entry name" value="rSAM_horseshoe"/>
</dbReference>
<keyword evidence="5" id="KW-0479">Metal-binding</keyword>
<dbReference type="GO" id="GO:0003824">
    <property type="term" value="F:catalytic activity"/>
    <property type="evidence" value="ECO:0007669"/>
    <property type="project" value="InterPro"/>
</dbReference>
<dbReference type="SUPFAM" id="SSF102114">
    <property type="entry name" value="Radical SAM enzymes"/>
    <property type="match status" value="1"/>
</dbReference>
<dbReference type="GO" id="GO:0046872">
    <property type="term" value="F:metal ion binding"/>
    <property type="evidence" value="ECO:0007669"/>
    <property type="project" value="UniProtKB-KW"/>
</dbReference>
<gene>
    <name evidence="10" type="ORF">ASU35_00745</name>
</gene>
<dbReference type="InterPro" id="IPR006638">
    <property type="entry name" value="Elp3/MiaA/NifB-like_rSAM"/>
</dbReference>
<evidence type="ECO:0000256" key="2">
    <source>
        <dbReference type="ARBA" id="ARBA00022603"/>
    </source>
</evidence>
<dbReference type="InterPro" id="IPR007197">
    <property type="entry name" value="rSAM"/>
</dbReference>
<evidence type="ECO:0000259" key="9">
    <source>
        <dbReference type="PROSITE" id="PS51918"/>
    </source>
</evidence>
<feature type="domain" description="B12-binding" evidence="8">
    <location>
        <begin position="9"/>
        <end position="151"/>
    </location>
</feature>
<evidence type="ECO:0000256" key="5">
    <source>
        <dbReference type="ARBA" id="ARBA00022723"/>
    </source>
</evidence>
<evidence type="ECO:0000256" key="1">
    <source>
        <dbReference type="ARBA" id="ARBA00001966"/>
    </source>
</evidence>
<dbReference type="Proteomes" id="UP000054874">
    <property type="component" value="Unassembled WGS sequence"/>
</dbReference>
<name>A0A0V8QKL1_9FIRM</name>
<evidence type="ECO:0000313" key="10">
    <source>
        <dbReference type="EMBL" id="KSV60729.1"/>
    </source>
</evidence>
<dbReference type="OrthoDB" id="9801424at2"/>
<keyword evidence="7" id="KW-0411">Iron-sulfur</keyword>
<dbReference type="InterPro" id="IPR006158">
    <property type="entry name" value="Cobalamin-bd"/>
</dbReference>
<dbReference type="GO" id="GO:0051539">
    <property type="term" value="F:4 iron, 4 sulfur cluster binding"/>
    <property type="evidence" value="ECO:0007669"/>
    <property type="project" value="UniProtKB-KW"/>
</dbReference>
<keyword evidence="4" id="KW-0949">S-adenosyl-L-methionine</keyword>
<dbReference type="Gene3D" id="3.40.50.280">
    <property type="entry name" value="Cobalamin-binding domain"/>
    <property type="match status" value="1"/>
</dbReference>
<dbReference type="Gene3D" id="3.80.30.20">
    <property type="entry name" value="tm_1862 like domain"/>
    <property type="match status" value="1"/>
</dbReference>
<dbReference type="SFLD" id="SFLDG01082">
    <property type="entry name" value="B12-binding_domain_containing"/>
    <property type="match status" value="1"/>
</dbReference>
<dbReference type="PROSITE" id="PS51332">
    <property type="entry name" value="B12_BINDING"/>
    <property type="match status" value="1"/>
</dbReference>
<dbReference type="RefSeq" id="WP_058351208.1">
    <property type="nucleotide sequence ID" value="NZ_CABMMD010000001.1"/>
</dbReference>
<evidence type="ECO:0000256" key="6">
    <source>
        <dbReference type="ARBA" id="ARBA00023004"/>
    </source>
</evidence>
<dbReference type="GO" id="GO:0031419">
    <property type="term" value="F:cobalamin binding"/>
    <property type="evidence" value="ECO:0007669"/>
    <property type="project" value="InterPro"/>
</dbReference>
<feature type="domain" description="Radical SAM core" evidence="9">
    <location>
        <begin position="198"/>
        <end position="417"/>
    </location>
</feature>
<comment type="caution">
    <text evidence="10">The sequence shown here is derived from an EMBL/GenBank/DDBJ whole genome shotgun (WGS) entry which is preliminary data.</text>
</comment>
<evidence type="ECO:0000256" key="7">
    <source>
        <dbReference type="ARBA" id="ARBA00023014"/>
    </source>
</evidence>
<evidence type="ECO:0000259" key="8">
    <source>
        <dbReference type="PROSITE" id="PS51332"/>
    </source>
</evidence>
<dbReference type="PROSITE" id="PS51918">
    <property type="entry name" value="RADICAL_SAM"/>
    <property type="match status" value="1"/>
</dbReference>
<keyword evidence="6" id="KW-0408">Iron</keyword>
<keyword evidence="3" id="KW-0808">Transferase</keyword>
<dbReference type="GO" id="GO:0005829">
    <property type="term" value="C:cytosol"/>
    <property type="evidence" value="ECO:0007669"/>
    <property type="project" value="TreeGrafter"/>
</dbReference>
<dbReference type="PANTHER" id="PTHR43409">
    <property type="entry name" value="ANAEROBIC MAGNESIUM-PROTOPORPHYRIN IX MONOMETHYL ESTER CYCLASE-RELATED"/>
    <property type="match status" value="1"/>
</dbReference>
<dbReference type="InterPro" id="IPR051198">
    <property type="entry name" value="BchE-like"/>
</dbReference>
<dbReference type="InterPro" id="IPR058240">
    <property type="entry name" value="rSAM_sf"/>
</dbReference>
<dbReference type="AlphaFoldDB" id="A0A0V8QKL1"/>
<dbReference type="SFLD" id="SFLDG01123">
    <property type="entry name" value="methyltransferase_(Class_B)"/>
    <property type="match status" value="1"/>
</dbReference>
<dbReference type="SFLD" id="SFLDS00029">
    <property type="entry name" value="Radical_SAM"/>
    <property type="match status" value="1"/>
</dbReference>
<dbReference type="SMART" id="SM00729">
    <property type="entry name" value="Elp3"/>
    <property type="match status" value="1"/>
</dbReference>
<dbReference type="STRING" id="290052.ASU35_00745"/>
<protein>
    <submittedName>
        <fullName evidence="10">Uncharacterized protein</fullName>
    </submittedName>
</protein>
<dbReference type="PANTHER" id="PTHR43409:SF7">
    <property type="entry name" value="BLL1977 PROTEIN"/>
    <property type="match status" value="1"/>
</dbReference>
<reference evidence="10 11" key="1">
    <citation type="submission" date="2015-11" db="EMBL/GenBank/DDBJ databases">
        <title>Butyribacter intestini gen. nov., sp. nov., a butyric acid-producing bacterium of the family Lachnospiraceae isolated from the human faeces.</title>
        <authorList>
            <person name="Zou Y."/>
            <person name="Xue W."/>
            <person name="Luo G."/>
            <person name="Lv M."/>
        </authorList>
    </citation>
    <scope>NUCLEOTIDE SEQUENCE [LARGE SCALE GENOMIC DNA]</scope>
    <source>
        <strain evidence="10 11">ACET-33324</strain>
    </source>
</reference>
<dbReference type="InterPro" id="IPR034466">
    <property type="entry name" value="Methyltransferase_Class_B"/>
</dbReference>
<evidence type="ECO:0000256" key="4">
    <source>
        <dbReference type="ARBA" id="ARBA00022691"/>
    </source>
</evidence>
<evidence type="ECO:0000313" key="11">
    <source>
        <dbReference type="Proteomes" id="UP000054874"/>
    </source>
</evidence>
<proteinExistence type="predicted"/>